<dbReference type="Proteomes" id="UP000092462">
    <property type="component" value="Unassembled WGS sequence"/>
</dbReference>
<proteinExistence type="predicted"/>
<dbReference type="VEuPathDB" id="VectorBase:PPAPM1_002390"/>
<dbReference type="AlphaFoldDB" id="A0A1B0EX03"/>
<protein>
    <submittedName>
        <fullName evidence="1">Uncharacterized protein</fullName>
    </submittedName>
</protein>
<name>A0A1B0EX03_PHLPP</name>
<organism evidence="1 2">
    <name type="scientific">Phlebotomus papatasi</name>
    <name type="common">Sandfly</name>
    <dbReference type="NCBI Taxonomy" id="29031"/>
    <lineage>
        <taxon>Eukaryota</taxon>
        <taxon>Metazoa</taxon>
        <taxon>Ecdysozoa</taxon>
        <taxon>Arthropoda</taxon>
        <taxon>Hexapoda</taxon>
        <taxon>Insecta</taxon>
        <taxon>Pterygota</taxon>
        <taxon>Neoptera</taxon>
        <taxon>Endopterygota</taxon>
        <taxon>Diptera</taxon>
        <taxon>Nematocera</taxon>
        <taxon>Psychodoidea</taxon>
        <taxon>Psychodidae</taxon>
        <taxon>Phlebotomus</taxon>
        <taxon>Phlebotomus</taxon>
    </lineage>
</organism>
<dbReference type="VEuPathDB" id="VectorBase:PPAI005665"/>
<accession>A0A1B0EX03</accession>
<reference evidence="1" key="1">
    <citation type="submission" date="2022-08" db="UniProtKB">
        <authorList>
            <consortium name="EnsemblMetazoa"/>
        </authorList>
    </citation>
    <scope>IDENTIFICATION</scope>
    <source>
        <strain evidence="1">Israel</strain>
    </source>
</reference>
<sequence>MALKVSAFLLVLCLTAVNCKFVRVKLHKEATVRNHFSSVGTDLQQVSIRANTGGPTPEPLSNYMDVSDVQMSGINCKVYIIEIC</sequence>
<evidence type="ECO:0000313" key="2">
    <source>
        <dbReference type="Proteomes" id="UP000092462"/>
    </source>
</evidence>
<dbReference type="EMBL" id="AJVK01031231">
    <property type="status" value="NOT_ANNOTATED_CDS"/>
    <property type="molecule type" value="Genomic_DNA"/>
</dbReference>
<evidence type="ECO:0000313" key="1">
    <source>
        <dbReference type="EnsemblMetazoa" id="PPAI005665-PA"/>
    </source>
</evidence>
<dbReference type="EnsemblMetazoa" id="PPAI005665-RA">
    <property type="protein sequence ID" value="PPAI005665-PA"/>
    <property type="gene ID" value="PPAI005665"/>
</dbReference>
<keyword evidence="2" id="KW-1185">Reference proteome</keyword>